<sequence>MATFQTLDRTKNLHDDLPLQKHKPFQDLTALFHSTNPPTQLTQNNPQCRSSRDPKHKQPQWRPQPSSKPPIAPSSSPQSGTQNPTNNPDTAPATSSSMQSNHYFSHASLSYRRNSHKSPYLPNMAQQRCYERVGNENSEATPRVARGAE</sequence>
<dbReference type="Proteomes" id="UP000266188">
    <property type="component" value="Unassembled WGS sequence"/>
</dbReference>
<protein>
    <submittedName>
        <fullName evidence="2">Uncharacterized protein</fullName>
    </submittedName>
</protein>
<keyword evidence="3" id="KW-1185">Reference proteome</keyword>
<feature type="compositionally biased region" description="Polar residues" evidence="1">
    <location>
        <begin position="32"/>
        <end position="49"/>
    </location>
</feature>
<organism evidence="2 3">
    <name type="scientific">Aspergillus sclerotialis</name>
    <dbReference type="NCBI Taxonomy" id="2070753"/>
    <lineage>
        <taxon>Eukaryota</taxon>
        <taxon>Fungi</taxon>
        <taxon>Dikarya</taxon>
        <taxon>Ascomycota</taxon>
        <taxon>Pezizomycotina</taxon>
        <taxon>Eurotiomycetes</taxon>
        <taxon>Eurotiomycetidae</taxon>
        <taxon>Eurotiales</taxon>
        <taxon>Aspergillaceae</taxon>
        <taxon>Aspergillus</taxon>
        <taxon>Aspergillus subgen. Polypaecilum</taxon>
    </lineage>
</organism>
<comment type="caution">
    <text evidence="2">The sequence shown here is derived from an EMBL/GenBank/DDBJ whole genome shotgun (WGS) entry which is preliminary data.</text>
</comment>
<evidence type="ECO:0000256" key="1">
    <source>
        <dbReference type="SAM" id="MobiDB-lite"/>
    </source>
</evidence>
<feature type="region of interest" description="Disordered" evidence="1">
    <location>
        <begin position="1"/>
        <end position="20"/>
    </location>
</feature>
<dbReference type="AlphaFoldDB" id="A0A3A2ZSB2"/>
<gene>
    <name evidence="2" type="ORF">PHISCL_01640</name>
</gene>
<name>A0A3A2ZSB2_9EURO</name>
<dbReference type="EMBL" id="MVGC01000031">
    <property type="protein sequence ID" value="RJE26038.1"/>
    <property type="molecule type" value="Genomic_DNA"/>
</dbReference>
<feature type="compositionally biased region" description="Basic and acidic residues" evidence="1">
    <location>
        <begin position="8"/>
        <end position="19"/>
    </location>
</feature>
<feature type="compositionally biased region" description="Polar residues" evidence="1">
    <location>
        <begin position="80"/>
        <end position="112"/>
    </location>
</feature>
<feature type="region of interest" description="Disordered" evidence="1">
    <location>
        <begin position="32"/>
        <end position="149"/>
    </location>
</feature>
<reference evidence="3" key="1">
    <citation type="submission" date="2017-02" db="EMBL/GenBank/DDBJ databases">
        <authorList>
            <person name="Tafer H."/>
            <person name="Lopandic K."/>
        </authorList>
    </citation>
    <scope>NUCLEOTIDE SEQUENCE [LARGE SCALE GENOMIC DNA]</scope>
    <source>
        <strain evidence="3">CBS 366.77</strain>
    </source>
</reference>
<accession>A0A3A2ZSB2</accession>
<evidence type="ECO:0000313" key="2">
    <source>
        <dbReference type="EMBL" id="RJE26038.1"/>
    </source>
</evidence>
<proteinExistence type="predicted"/>
<evidence type="ECO:0000313" key="3">
    <source>
        <dbReference type="Proteomes" id="UP000266188"/>
    </source>
</evidence>